<protein>
    <submittedName>
        <fullName evidence="2">Uncharacterized protein</fullName>
    </submittedName>
</protein>
<organism evidence="2">
    <name type="scientific">viral metagenome</name>
    <dbReference type="NCBI Taxonomy" id="1070528"/>
    <lineage>
        <taxon>unclassified sequences</taxon>
        <taxon>metagenomes</taxon>
        <taxon>organismal metagenomes</taxon>
    </lineage>
</organism>
<dbReference type="AlphaFoldDB" id="A0A6C0IWW2"/>
<reference evidence="2" key="1">
    <citation type="journal article" date="2020" name="Nature">
        <title>Giant virus diversity and host interactions through global metagenomics.</title>
        <authorList>
            <person name="Schulz F."/>
            <person name="Roux S."/>
            <person name="Paez-Espino D."/>
            <person name="Jungbluth S."/>
            <person name="Walsh D.A."/>
            <person name="Denef V.J."/>
            <person name="McMahon K.D."/>
            <person name="Konstantinidis K.T."/>
            <person name="Eloe-Fadrosh E.A."/>
            <person name="Kyrpides N.C."/>
            <person name="Woyke T."/>
        </authorList>
    </citation>
    <scope>NUCLEOTIDE SEQUENCE</scope>
    <source>
        <strain evidence="2">GVMAG-M-3300025572-1</strain>
    </source>
</reference>
<dbReference type="EMBL" id="MN740283">
    <property type="protein sequence ID" value="QHT97781.1"/>
    <property type="molecule type" value="Genomic_DNA"/>
</dbReference>
<feature type="region of interest" description="Disordered" evidence="1">
    <location>
        <begin position="29"/>
        <end position="50"/>
    </location>
</feature>
<accession>A0A6C0IWW2</accession>
<evidence type="ECO:0000256" key="1">
    <source>
        <dbReference type="SAM" id="MobiDB-lite"/>
    </source>
</evidence>
<evidence type="ECO:0000313" key="2">
    <source>
        <dbReference type="EMBL" id="QHT97781.1"/>
    </source>
</evidence>
<name>A0A6C0IWW2_9ZZZZ</name>
<proteinExistence type="predicted"/>
<feature type="compositionally biased region" description="Polar residues" evidence="1">
    <location>
        <begin position="32"/>
        <end position="44"/>
    </location>
</feature>
<sequence length="50" mass="5508">MGDVVLLATTGRARIAFYGNEELHIGTRGSVERSTQTSKKTSTILLDRRT</sequence>